<feature type="non-terminal residue" evidence="2">
    <location>
        <position position="1"/>
    </location>
</feature>
<dbReference type="EMBL" id="CADCTQ010000117">
    <property type="protein sequence ID" value="CAA9236994.1"/>
    <property type="molecule type" value="Genomic_DNA"/>
</dbReference>
<accession>A0A6J4HZ43</accession>
<feature type="non-terminal residue" evidence="2">
    <location>
        <position position="39"/>
    </location>
</feature>
<gene>
    <name evidence="2" type="ORF">AVDCRST_MAG56-1251</name>
</gene>
<feature type="region of interest" description="Disordered" evidence="1">
    <location>
        <begin position="20"/>
        <end position="39"/>
    </location>
</feature>
<evidence type="ECO:0000313" key="2">
    <source>
        <dbReference type="EMBL" id="CAA9236994.1"/>
    </source>
</evidence>
<sequence length="39" mass="4130">GHSPVISLAGLRRQAPALPDALRRIPRTTTQPAAIQSVI</sequence>
<name>A0A6J4HZ43_9SPHI</name>
<dbReference type="AlphaFoldDB" id="A0A6J4HZ43"/>
<reference evidence="2" key="1">
    <citation type="submission" date="2020-02" db="EMBL/GenBank/DDBJ databases">
        <authorList>
            <person name="Meier V. D."/>
        </authorList>
    </citation>
    <scope>NUCLEOTIDE SEQUENCE</scope>
    <source>
        <strain evidence="2">AVDCRST_MAG56</strain>
    </source>
</reference>
<proteinExistence type="predicted"/>
<protein>
    <submittedName>
        <fullName evidence="2">Uncharacterized protein</fullName>
    </submittedName>
</protein>
<organism evidence="2">
    <name type="scientific">uncultured Cytophagales bacterium</name>
    <dbReference type="NCBI Taxonomy" id="158755"/>
    <lineage>
        <taxon>Bacteria</taxon>
        <taxon>Pseudomonadati</taxon>
        <taxon>Bacteroidota</taxon>
        <taxon>Sphingobacteriia</taxon>
        <taxon>Sphingobacteriales</taxon>
        <taxon>environmental samples</taxon>
    </lineage>
</organism>
<feature type="compositionally biased region" description="Polar residues" evidence="1">
    <location>
        <begin position="27"/>
        <end position="39"/>
    </location>
</feature>
<evidence type="ECO:0000256" key="1">
    <source>
        <dbReference type="SAM" id="MobiDB-lite"/>
    </source>
</evidence>